<evidence type="ECO:0000313" key="3">
    <source>
        <dbReference type="Proteomes" id="UP000027265"/>
    </source>
</evidence>
<dbReference type="HOGENOM" id="CLU_937085_0_0_1"/>
<feature type="compositionally biased region" description="Pro residues" evidence="1">
    <location>
        <begin position="137"/>
        <end position="146"/>
    </location>
</feature>
<evidence type="ECO:0000313" key="2">
    <source>
        <dbReference type="EMBL" id="KDQ56155.1"/>
    </source>
</evidence>
<evidence type="ECO:0000256" key="1">
    <source>
        <dbReference type="SAM" id="MobiDB-lite"/>
    </source>
</evidence>
<proteinExistence type="predicted"/>
<accession>A0A067PQR6</accession>
<organism evidence="2 3">
    <name type="scientific">Jaapia argillacea MUCL 33604</name>
    <dbReference type="NCBI Taxonomy" id="933084"/>
    <lineage>
        <taxon>Eukaryota</taxon>
        <taxon>Fungi</taxon>
        <taxon>Dikarya</taxon>
        <taxon>Basidiomycota</taxon>
        <taxon>Agaricomycotina</taxon>
        <taxon>Agaricomycetes</taxon>
        <taxon>Agaricomycetidae</taxon>
        <taxon>Jaapiales</taxon>
        <taxon>Jaapiaceae</taxon>
        <taxon>Jaapia</taxon>
    </lineage>
</organism>
<sequence length="297" mass="33103">MCFENVMCPNYPNHCWPGYSHTRLDFANMFPATPLHMVSNHTHLAYHPSQQVQHYSPFVPPPVPNYYPSPCWPTPPPVAPPPTSSPFQGYLRYEHHYYDYGRDMSSQWLTKPTSPSLDYQPYQSRRYETRHHYQDPDPTPQAPPPAQSSHHGWLTCAGIQQPPPNRHRSVGVSTEFDVNYGSQGSQTMANPPVPHLLQTPYRDVGVGTEADVNYHSQGSQTLANPPVVPHVSYRSVGVGNEADVVGQRYRSQGSQTPRARRSRARGGVQYADASSSPHSHHGGSGRHQSSSATQTAC</sequence>
<dbReference type="EMBL" id="KL197723">
    <property type="protein sequence ID" value="KDQ56155.1"/>
    <property type="molecule type" value="Genomic_DNA"/>
</dbReference>
<feature type="region of interest" description="Disordered" evidence="1">
    <location>
        <begin position="249"/>
        <end position="297"/>
    </location>
</feature>
<dbReference type="Proteomes" id="UP000027265">
    <property type="component" value="Unassembled WGS sequence"/>
</dbReference>
<protein>
    <submittedName>
        <fullName evidence="2">Uncharacterized protein</fullName>
    </submittedName>
</protein>
<name>A0A067PQR6_9AGAM</name>
<keyword evidence="3" id="KW-1185">Reference proteome</keyword>
<feature type="region of interest" description="Disordered" evidence="1">
    <location>
        <begin position="129"/>
        <end position="171"/>
    </location>
</feature>
<reference evidence="3" key="1">
    <citation type="journal article" date="2014" name="Proc. Natl. Acad. Sci. U.S.A.">
        <title>Extensive sampling of basidiomycete genomes demonstrates inadequacy of the white-rot/brown-rot paradigm for wood decay fungi.</title>
        <authorList>
            <person name="Riley R."/>
            <person name="Salamov A.A."/>
            <person name="Brown D.W."/>
            <person name="Nagy L.G."/>
            <person name="Floudas D."/>
            <person name="Held B.W."/>
            <person name="Levasseur A."/>
            <person name="Lombard V."/>
            <person name="Morin E."/>
            <person name="Otillar R."/>
            <person name="Lindquist E.A."/>
            <person name="Sun H."/>
            <person name="LaButti K.M."/>
            <person name="Schmutz J."/>
            <person name="Jabbour D."/>
            <person name="Luo H."/>
            <person name="Baker S.E."/>
            <person name="Pisabarro A.G."/>
            <person name="Walton J.D."/>
            <person name="Blanchette R.A."/>
            <person name="Henrissat B."/>
            <person name="Martin F."/>
            <person name="Cullen D."/>
            <person name="Hibbett D.S."/>
            <person name="Grigoriev I.V."/>
        </authorList>
    </citation>
    <scope>NUCLEOTIDE SEQUENCE [LARGE SCALE GENOMIC DNA]</scope>
    <source>
        <strain evidence="3">MUCL 33604</strain>
    </source>
</reference>
<gene>
    <name evidence="2" type="ORF">JAAARDRAFT_691295</name>
</gene>
<dbReference type="InParanoid" id="A0A067PQR6"/>
<dbReference type="AlphaFoldDB" id="A0A067PQR6"/>